<gene>
    <name evidence="1" type="ORF">BCF59_0256</name>
</gene>
<proteinExistence type="predicted"/>
<sequence length="67" mass="7859">MLSKTLREKGIEIVYSSNPTHKPHVESSFRTLLDKILTFKVKRNIKTFNELVKAEDNLSILLQRNFK</sequence>
<protein>
    <submittedName>
        <fullName evidence="1">Uncharacterized protein</fullName>
    </submittedName>
</protein>
<name>A0A4R7UCX4_9BACT</name>
<dbReference type="RefSeq" id="WP_134110469.1">
    <property type="nucleotide sequence ID" value="NZ_SOCN01000001.1"/>
</dbReference>
<dbReference type="OrthoDB" id="398243at2"/>
<evidence type="ECO:0000313" key="2">
    <source>
        <dbReference type="Proteomes" id="UP000295757"/>
    </source>
</evidence>
<keyword evidence="2" id="KW-1185">Reference proteome</keyword>
<accession>A0A4R7UCX4</accession>
<dbReference type="EMBL" id="SOCN01000001">
    <property type="protein sequence ID" value="TDV24297.1"/>
    <property type="molecule type" value="Genomic_DNA"/>
</dbReference>
<reference evidence="1 2" key="1">
    <citation type="submission" date="2019-03" db="EMBL/GenBank/DDBJ databases">
        <title>Genomic Encyclopedia of Archaeal and Bacterial Type Strains, Phase II (KMG-II): from individual species to whole genera.</title>
        <authorList>
            <person name="Goeker M."/>
        </authorList>
    </citation>
    <scope>NUCLEOTIDE SEQUENCE [LARGE SCALE GENOMIC DNA]</scope>
    <source>
        <strain evidence="1 2">ATCC 35214</strain>
    </source>
</reference>
<organism evidence="1 2">
    <name type="scientific">Mycoplasmopsis mustelae</name>
    <dbReference type="NCBI Taxonomy" id="171289"/>
    <lineage>
        <taxon>Bacteria</taxon>
        <taxon>Bacillati</taxon>
        <taxon>Mycoplasmatota</taxon>
        <taxon>Mycoplasmoidales</taxon>
        <taxon>Metamycoplasmataceae</taxon>
        <taxon>Mycoplasmopsis</taxon>
    </lineage>
</organism>
<dbReference type="Proteomes" id="UP000295757">
    <property type="component" value="Unassembled WGS sequence"/>
</dbReference>
<evidence type="ECO:0000313" key="1">
    <source>
        <dbReference type="EMBL" id="TDV24297.1"/>
    </source>
</evidence>
<dbReference type="AlphaFoldDB" id="A0A4R7UCX4"/>
<comment type="caution">
    <text evidence="1">The sequence shown here is derived from an EMBL/GenBank/DDBJ whole genome shotgun (WGS) entry which is preliminary data.</text>
</comment>